<evidence type="ECO:0000313" key="3">
    <source>
        <dbReference type="Proteomes" id="UP000355283"/>
    </source>
</evidence>
<feature type="transmembrane region" description="Helical" evidence="1">
    <location>
        <begin position="122"/>
        <end position="141"/>
    </location>
</feature>
<dbReference type="EMBL" id="SDOX01000192">
    <property type="protein sequence ID" value="TFJ79870.1"/>
    <property type="molecule type" value="Genomic_DNA"/>
</dbReference>
<keyword evidence="1" id="KW-0472">Membrane</keyword>
<sequence>MILKSKCVHAFVPTHLSYGPDLSRGPSLCGTPARGMSVPARPLCPQRRNEAVSSSSASVARSAGLVDTETARGAITSLLSLPPPPAAAMPSLVAIAQDTEGKGDLLEAAGTFTLDWLNNVNYGAVFALSLFPYLIFLKNIWPEDYPIPKTMKWGFASLLIFVVSTIIGGIAAKLIYNDVLANVDYIHGVAESLLGVTNIVLAIAAFRALEAAKKDRNGERPSVWTENGDLDG</sequence>
<keyword evidence="3" id="KW-1185">Reference proteome</keyword>
<dbReference type="AlphaFoldDB" id="A0A4D9CLA0"/>
<feature type="transmembrane region" description="Helical" evidence="1">
    <location>
        <begin position="153"/>
        <end position="176"/>
    </location>
</feature>
<reference evidence="2 3" key="1">
    <citation type="submission" date="2019-01" db="EMBL/GenBank/DDBJ databases">
        <title>Nuclear Genome Assembly of the Microalgal Biofuel strain Nannochloropsis salina CCMP1776.</title>
        <authorList>
            <person name="Hovde B."/>
        </authorList>
    </citation>
    <scope>NUCLEOTIDE SEQUENCE [LARGE SCALE GENOMIC DNA]</scope>
    <source>
        <strain evidence="2 3">CCMP1776</strain>
    </source>
</reference>
<evidence type="ECO:0000313" key="2">
    <source>
        <dbReference type="EMBL" id="TFJ79870.1"/>
    </source>
</evidence>
<dbReference type="OrthoDB" id="424673at2759"/>
<evidence type="ECO:0000256" key="1">
    <source>
        <dbReference type="SAM" id="Phobius"/>
    </source>
</evidence>
<feature type="transmembrane region" description="Helical" evidence="1">
    <location>
        <begin position="188"/>
        <end position="209"/>
    </location>
</feature>
<gene>
    <name evidence="2" type="ORF">NSK_008804</name>
</gene>
<dbReference type="PANTHER" id="PTHR35473:SF3">
    <property type="entry name" value="1-ACYL-SN-GLYCEROL-3-PHOSPHATE ACYLTRANSFERASE"/>
    <property type="match status" value="1"/>
</dbReference>
<protein>
    <submittedName>
        <fullName evidence="2">Uncharacterized protein</fullName>
    </submittedName>
</protein>
<keyword evidence="1" id="KW-0812">Transmembrane</keyword>
<dbReference type="InterPro" id="IPR021995">
    <property type="entry name" value="DUF3593"/>
</dbReference>
<proteinExistence type="predicted"/>
<keyword evidence="1" id="KW-1133">Transmembrane helix</keyword>
<accession>A0A4D9CLA0</accession>
<dbReference type="PANTHER" id="PTHR35473">
    <property type="entry name" value="1-ACYL-SN-GLYCEROL-3-PHOSPHATE ACYLTRANSFERASE"/>
    <property type="match status" value="1"/>
</dbReference>
<name>A0A4D9CLA0_9STRA</name>
<organism evidence="2 3">
    <name type="scientific">Nannochloropsis salina CCMP1776</name>
    <dbReference type="NCBI Taxonomy" id="1027361"/>
    <lineage>
        <taxon>Eukaryota</taxon>
        <taxon>Sar</taxon>
        <taxon>Stramenopiles</taxon>
        <taxon>Ochrophyta</taxon>
        <taxon>Eustigmatophyceae</taxon>
        <taxon>Eustigmatales</taxon>
        <taxon>Monodopsidaceae</taxon>
        <taxon>Microchloropsis</taxon>
        <taxon>Microchloropsis salina</taxon>
    </lineage>
</organism>
<comment type="caution">
    <text evidence="2">The sequence shown here is derived from an EMBL/GenBank/DDBJ whole genome shotgun (WGS) entry which is preliminary data.</text>
</comment>
<dbReference type="Proteomes" id="UP000355283">
    <property type="component" value="Unassembled WGS sequence"/>
</dbReference>
<dbReference type="Pfam" id="PF12159">
    <property type="entry name" value="DUF3593"/>
    <property type="match status" value="1"/>
</dbReference>